<dbReference type="SUPFAM" id="SSF82866">
    <property type="entry name" value="Multidrug efflux transporter AcrB transmembrane domain"/>
    <property type="match status" value="2"/>
</dbReference>
<proteinExistence type="predicted"/>
<feature type="transmembrane region" description="Helical" evidence="2">
    <location>
        <begin position="702"/>
        <end position="722"/>
    </location>
</feature>
<feature type="transmembrane region" description="Helical" evidence="2">
    <location>
        <begin position="728"/>
        <end position="747"/>
    </location>
</feature>
<keyword evidence="2" id="KW-1133">Transmembrane helix</keyword>
<evidence type="ECO:0000256" key="2">
    <source>
        <dbReference type="SAM" id="Phobius"/>
    </source>
</evidence>
<feature type="transmembrane region" description="Helical" evidence="2">
    <location>
        <begin position="759"/>
        <end position="782"/>
    </location>
</feature>
<dbReference type="InterPro" id="IPR050545">
    <property type="entry name" value="Mycobact_MmpL"/>
</dbReference>
<accession>A0A238Y431</accession>
<feature type="transmembrane region" description="Helical" evidence="2">
    <location>
        <begin position="308"/>
        <end position="327"/>
    </location>
</feature>
<keyword evidence="4" id="KW-1185">Reference proteome</keyword>
<feature type="transmembrane region" description="Helical" evidence="2">
    <location>
        <begin position="54"/>
        <end position="72"/>
    </location>
</feature>
<evidence type="ECO:0000313" key="4">
    <source>
        <dbReference type="Proteomes" id="UP000198348"/>
    </source>
</evidence>
<sequence>MRRLRSGLGAVRRAGTACRVAAARFRPAGRPGRLRRTVSRGWRSCRAWLSLRRVLAAGLAVGIVLATVAGLSRLTTGTGPESFVPADDRSLELLDEAASSFGGDPIVVIAESDGPRELLSAGQLPVLMRLEGALADLDDVSVVYGPATILNQIAASAQNMLASLSGNRDALRQDAREEALSEGLSENAAAERAEEAVAEFDNRYGGLLVQGLPAGLPTVHNPDFVEQVIFGDGDTPKPRWDFVVPREDAVSILVRPREGLDQAGTEELLRRVRAEVDAAELATERVTVTGVPAVTGGLGERIRREVPLLGAAAILAIGASYLLVPWLPSRRRRLVPIAVTLSATAMVLAGFGWLDRPLSLGVIAFLPILVGIASDFPAYLERRTDRRRAVVVALASAAAFGSLAATPLPFVRELGVALAAGQLVALALALAIQRTRSARRGRSAVAGAAGSVDAAARDERGAVGDDGSAGVPVSGNTGSGKAGSRLGLPLRVSVFVLLAVLAAAGWSALRPLDVEARPDALAEGLPAMEHAGHAEEVLGASGEVQVLVRGDNVLDPDVLAWMRAAQDAIVVQHGGELTPILTPPGLLEFLGREPTAEQVRSGMRLMPEYLTRAVVRSDERFAAMSFQLGLQDLATQQELLEDVRAGIPEPPEGVEADLVGLPVTAARAYELMTDNRYVTNGLGVLGAGVVLLVGLRRRGDAIRAVAAAMLATGWGLAGLWALDIGMTPLTMVLGSLTTAVACEYTVMLGDRTGNGTRSLARTVAVAALSASLGYFALTLSGLAVLREFGVVLAGAVVLSFVAAHVVRGLFTGRRRQDSRLAGASRTRAERVRV</sequence>
<evidence type="ECO:0008006" key="5">
    <source>
        <dbReference type="Google" id="ProtNLM"/>
    </source>
</evidence>
<dbReference type="Proteomes" id="UP000198348">
    <property type="component" value="Unassembled WGS sequence"/>
</dbReference>
<dbReference type="AlphaFoldDB" id="A0A238Y431"/>
<feature type="transmembrane region" description="Helical" evidence="2">
    <location>
        <begin position="360"/>
        <end position="380"/>
    </location>
</feature>
<feature type="transmembrane region" description="Helical" evidence="2">
    <location>
        <begin position="389"/>
        <end position="408"/>
    </location>
</feature>
<dbReference type="RefSeq" id="WP_176439962.1">
    <property type="nucleotide sequence ID" value="NZ_FZNW01000013.1"/>
</dbReference>
<protein>
    <recommendedName>
        <fullName evidence="5">Membrane transport protein MMPL domain-containing protein</fullName>
    </recommendedName>
</protein>
<feature type="transmembrane region" description="Helical" evidence="2">
    <location>
        <begin position="334"/>
        <end position="354"/>
    </location>
</feature>
<organism evidence="3 4">
    <name type="scientific">Haloechinothrix alba</name>
    <dbReference type="NCBI Taxonomy" id="664784"/>
    <lineage>
        <taxon>Bacteria</taxon>
        <taxon>Bacillati</taxon>
        <taxon>Actinomycetota</taxon>
        <taxon>Actinomycetes</taxon>
        <taxon>Pseudonocardiales</taxon>
        <taxon>Pseudonocardiaceae</taxon>
        <taxon>Haloechinothrix</taxon>
    </lineage>
</organism>
<feature type="transmembrane region" description="Helical" evidence="2">
    <location>
        <begin position="677"/>
        <end position="695"/>
    </location>
</feature>
<name>A0A238Y431_9PSEU</name>
<dbReference type="PANTHER" id="PTHR33406:SF13">
    <property type="entry name" value="MEMBRANE PROTEIN YDFJ"/>
    <property type="match status" value="1"/>
</dbReference>
<feature type="transmembrane region" description="Helical" evidence="2">
    <location>
        <begin position="414"/>
        <end position="432"/>
    </location>
</feature>
<feature type="transmembrane region" description="Helical" evidence="2">
    <location>
        <begin position="788"/>
        <end position="810"/>
    </location>
</feature>
<keyword evidence="2" id="KW-0812">Transmembrane</keyword>
<keyword evidence="2" id="KW-0472">Membrane</keyword>
<feature type="transmembrane region" description="Helical" evidence="2">
    <location>
        <begin position="488"/>
        <end position="509"/>
    </location>
</feature>
<dbReference type="EMBL" id="FZNW01000013">
    <property type="protein sequence ID" value="SNR66036.1"/>
    <property type="molecule type" value="Genomic_DNA"/>
</dbReference>
<evidence type="ECO:0000256" key="1">
    <source>
        <dbReference type="SAM" id="MobiDB-lite"/>
    </source>
</evidence>
<dbReference type="GO" id="GO:0005886">
    <property type="term" value="C:plasma membrane"/>
    <property type="evidence" value="ECO:0007669"/>
    <property type="project" value="TreeGrafter"/>
</dbReference>
<feature type="region of interest" description="Disordered" evidence="1">
    <location>
        <begin position="461"/>
        <end position="482"/>
    </location>
</feature>
<gene>
    <name evidence="3" type="ORF">SAMN06265360_113122</name>
</gene>
<reference evidence="3 4" key="1">
    <citation type="submission" date="2017-06" db="EMBL/GenBank/DDBJ databases">
        <authorList>
            <person name="Kim H.J."/>
            <person name="Triplett B.A."/>
        </authorList>
    </citation>
    <scope>NUCLEOTIDE SEQUENCE [LARGE SCALE GENOMIC DNA]</scope>
    <source>
        <strain evidence="3 4">DSM 45207</strain>
    </source>
</reference>
<dbReference type="PANTHER" id="PTHR33406">
    <property type="entry name" value="MEMBRANE PROTEIN MJ1562-RELATED"/>
    <property type="match status" value="1"/>
</dbReference>
<evidence type="ECO:0000313" key="3">
    <source>
        <dbReference type="EMBL" id="SNR66036.1"/>
    </source>
</evidence>